<comment type="caution">
    <text evidence="4">The sequence shown here is derived from an EMBL/GenBank/DDBJ whole genome shotgun (WGS) entry which is preliminary data.</text>
</comment>
<keyword evidence="1" id="KW-0833">Ubl conjugation pathway</keyword>
<dbReference type="Gene3D" id="2.60.120.920">
    <property type="match status" value="1"/>
</dbReference>
<dbReference type="Proteomes" id="UP000242188">
    <property type="component" value="Unassembled WGS sequence"/>
</dbReference>
<dbReference type="STRING" id="6573.A0A210QGY0"/>
<evidence type="ECO:0000313" key="4">
    <source>
        <dbReference type="EMBL" id="OWF47977.1"/>
    </source>
</evidence>
<protein>
    <submittedName>
        <fullName evidence="4">SPRY domain-containing SOCS box protein 3</fullName>
    </submittedName>
</protein>
<dbReference type="AlphaFoldDB" id="A0A210QGY0"/>
<dbReference type="InterPro" id="IPR050672">
    <property type="entry name" value="FBXO45-Fsn/SPSB_families"/>
</dbReference>
<evidence type="ECO:0000256" key="2">
    <source>
        <dbReference type="SAM" id="MobiDB-lite"/>
    </source>
</evidence>
<dbReference type="SMART" id="SM00449">
    <property type="entry name" value="SPRY"/>
    <property type="match status" value="1"/>
</dbReference>
<accession>A0A210QGY0</accession>
<dbReference type="InterPro" id="IPR035754">
    <property type="entry name" value="SPRY_SPSB3"/>
</dbReference>
<dbReference type="InterPro" id="IPR013320">
    <property type="entry name" value="ConA-like_dom_sf"/>
</dbReference>
<organism evidence="4 5">
    <name type="scientific">Mizuhopecten yessoensis</name>
    <name type="common">Japanese scallop</name>
    <name type="synonym">Patinopecten yessoensis</name>
    <dbReference type="NCBI Taxonomy" id="6573"/>
    <lineage>
        <taxon>Eukaryota</taxon>
        <taxon>Metazoa</taxon>
        <taxon>Spiralia</taxon>
        <taxon>Lophotrochozoa</taxon>
        <taxon>Mollusca</taxon>
        <taxon>Bivalvia</taxon>
        <taxon>Autobranchia</taxon>
        <taxon>Pteriomorphia</taxon>
        <taxon>Pectinida</taxon>
        <taxon>Pectinoidea</taxon>
        <taxon>Pectinidae</taxon>
        <taxon>Mizuhopecten</taxon>
    </lineage>
</organism>
<dbReference type="EMBL" id="NEDP02003741">
    <property type="protein sequence ID" value="OWF47977.1"/>
    <property type="molecule type" value="Genomic_DNA"/>
</dbReference>
<dbReference type="CDD" id="cd12876">
    <property type="entry name" value="SPRY_SOCS3"/>
    <property type="match status" value="1"/>
</dbReference>
<dbReference type="GO" id="GO:0019005">
    <property type="term" value="C:SCF ubiquitin ligase complex"/>
    <property type="evidence" value="ECO:0007669"/>
    <property type="project" value="TreeGrafter"/>
</dbReference>
<dbReference type="Pfam" id="PF00622">
    <property type="entry name" value="SPRY"/>
    <property type="match status" value="1"/>
</dbReference>
<gene>
    <name evidence="4" type="ORF">KP79_PYT05432</name>
</gene>
<dbReference type="GO" id="GO:0043161">
    <property type="term" value="P:proteasome-mediated ubiquitin-dependent protein catabolic process"/>
    <property type="evidence" value="ECO:0007669"/>
    <property type="project" value="TreeGrafter"/>
</dbReference>
<dbReference type="PANTHER" id="PTHR12245">
    <property type="entry name" value="SPRY DOMAIN CONTAINING SOCS BOX PROTEIN"/>
    <property type="match status" value="1"/>
</dbReference>
<feature type="compositionally biased region" description="Low complexity" evidence="2">
    <location>
        <begin position="12"/>
        <end position="25"/>
    </location>
</feature>
<dbReference type="PROSITE" id="PS50188">
    <property type="entry name" value="B302_SPRY"/>
    <property type="match status" value="1"/>
</dbReference>
<evidence type="ECO:0000313" key="5">
    <source>
        <dbReference type="Proteomes" id="UP000242188"/>
    </source>
</evidence>
<dbReference type="InterPro" id="IPR001870">
    <property type="entry name" value="B30.2/SPRY"/>
</dbReference>
<evidence type="ECO:0000256" key="1">
    <source>
        <dbReference type="ARBA" id="ARBA00022786"/>
    </source>
</evidence>
<sequence length="340" mass="38402">MERDGDPEEQASCSKSPSLSESLDSQESDKDASTDQSEDEMDSTSANTARHMNVKLKGDAYCECYKKGLDKSCKCGEDDTYFEWRWDDGTKSAASFVKDDMREVMFHIDYSCGTAAVRGTLPLKNEQYYWEIKMTTPVYGTDMMVGVCTEHIDLNKCRHMFCSMIGQDSESWGLSYTGMRQHRSIKEQYSSKFGQGSIIGIHLDMWHGTLSFYKNRRPLGVAYTGLHGKILYPIVSSTAARSGMKVIRSCSFQTSLQFMCCQVLRKVIPNHLDVLKVINLPPGFKNFLENNVSWLLQPCPPHIPPRDKGLKRKPKKRTNDGSVQADDMAGPSNCKQMLLK</sequence>
<feature type="domain" description="B30.2/SPRY" evidence="3">
    <location>
        <begin position="64"/>
        <end position="253"/>
    </location>
</feature>
<feature type="region of interest" description="Disordered" evidence="2">
    <location>
        <begin position="1"/>
        <end position="49"/>
    </location>
</feature>
<name>A0A210QGY0_MIZYE</name>
<evidence type="ECO:0000259" key="3">
    <source>
        <dbReference type="PROSITE" id="PS50188"/>
    </source>
</evidence>
<reference evidence="4 5" key="1">
    <citation type="journal article" date="2017" name="Nat. Ecol. Evol.">
        <title>Scallop genome provides insights into evolution of bilaterian karyotype and development.</title>
        <authorList>
            <person name="Wang S."/>
            <person name="Zhang J."/>
            <person name="Jiao W."/>
            <person name="Li J."/>
            <person name="Xun X."/>
            <person name="Sun Y."/>
            <person name="Guo X."/>
            <person name="Huan P."/>
            <person name="Dong B."/>
            <person name="Zhang L."/>
            <person name="Hu X."/>
            <person name="Sun X."/>
            <person name="Wang J."/>
            <person name="Zhao C."/>
            <person name="Wang Y."/>
            <person name="Wang D."/>
            <person name="Huang X."/>
            <person name="Wang R."/>
            <person name="Lv J."/>
            <person name="Li Y."/>
            <person name="Zhang Z."/>
            <person name="Liu B."/>
            <person name="Lu W."/>
            <person name="Hui Y."/>
            <person name="Liang J."/>
            <person name="Zhou Z."/>
            <person name="Hou R."/>
            <person name="Li X."/>
            <person name="Liu Y."/>
            <person name="Li H."/>
            <person name="Ning X."/>
            <person name="Lin Y."/>
            <person name="Zhao L."/>
            <person name="Xing Q."/>
            <person name="Dou J."/>
            <person name="Li Y."/>
            <person name="Mao J."/>
            <person name="Guo H."/>
            <person name="Dou H."/>
            <person name="Li T."/>
            <person name="Mu C."/>
            <person name="Jiang W."/>
            <person name="Fu Q."/>
            <person name="Fu X."/>
            <person name="Miao Y."/>
            <person name="Liu J."/>
            <person name="Yu Q."/>
            <person name="Li R."/>
            <person name="Liao H."/>
            <person name="Li X."/>
            <person name="Kong Y."/>
            <person name="Jiang Z."/>
            <person name="Chourrout D."/>
            <person name="Li R."/>
            <person name="Bao Z."/>
        </authorList>
    </citation>
    <scope>NUCLEOTIDE SEQUENCE [LARGE SCALE GENOMIC DNA]</scope>
    <source>
        <strain evidence="4 5">PY_sf001</strain>
    </source>
</reference>
<dbReference type="OrthoDB" id="5951542at2759"/>
<proteinExistence type="predicted"/>
<dbReference type="PANTHER" id="PTHR12245:SF5">
    <property type="entry name" value="SPRY DOMAIN-CONTAINING SOCS BOX PROTEIN 3"/>
    <property type="match status" value="1"/>
</dbReference>
<dbReference type="InterPro" id="IPR003877">
    <property type="entry name" value="SPRY_dom"/>
</dbReference>
<dbReference type="SUPFAM" id="SSF49899">
    <property type="entry name" value="Concanavalin A-like lectins/glucanases"/>
    <property type="match status" value="1"/>
</dbReference>
<feature type="region of interest" description="Disordered" evidence="2">
    <location>
        <begin position="303"/>
        <end position="340"/>
    </location>
</feature>
<keyword evidence="5" id="KW-1185">Reference proteome</keyword>
<dbReference type="InterPro" id="IPR043136">
    <property type="entry name" value="B30.2/SPRY_sf"/>
</dbReference>